<gene>
    <name evidence="2" type="ORF">GLAREA_10591</name>
</gene>
<protein>
    <submittedName>
        <fullName evidence="2">Uncharacterized protein</fullName>
    </submittedName>
</protein>
<feature type="compositionally biased region" description="Polar residues" evidence="1">
    <location>
        <begin position="13"/>
        <end position="25"/>
    </location>
</feature>
<dbReference type="EMBL" id="KE145355">
    <property type="protein sequence ID" value="EPE34896.1"/>
    <property type="molecule type" value="Genomic_DNA"/>
</dbReference>
<name>S3DSG1_GLAL2</name>
<dbReference type="HOGENOM" id="CLU_1124627_0_0_1"/>
<feature type="region of interest" description="Disordered" evidence="1">
    <location>
        <begin position="8"/>
        <end position="55"/>
    </location>
</feature>
<feature type="region of interest" description="Disordered" evidence="1">
    <location>
        <begin position="215"/>
        <end position="247"/>
    </location>
</feature>
<evidence type="ECO:0000313" key="2">
    <source>
        <dbReference type="EMBL" id="EPE34896.1"/>
    </source>
</evidence>
<evidence type="ECO:0000256" key="1">
    <source>
        <dbReference type="SAM" id="MobiDB-lite"/>
    </source>
</evidence>
<dbReference type="AlphaFoldDB" id="S3DSG1"/>
<organism evidence="2 3">
    <name type="scientific">Glarea lozoyensis (strain ATCC 20868 / MF5171)</name>
    <dbReference type="NCBI Taxonomy" id="1116229"/>
    <lineage>
        <taxon>Eukaryota</taxon>
        <taxon>Fungi</taxon>
        <taxon>Dikarya</taxon>
        <taxon>Ascomycota</taxon>
        <taxon>Pezizomycotina</taxon>
        <taxon>Leotiomycetes</taxon>
        <taxon>Helotiales</taxon>
        <taxon>Helotiaceae</taxon>
        <taxon>Glarea</taxon>
    </lineage>
</organism>
<dbReference type="GeneID" id="19469637"/>
<sequence>MQALVSAVPIKHLQSTNATSNTHSAPPQCRDAKQRQSQCRSRDEQAETPTHEKQNRRLDAAWRTNRIQMQREKACIESPIGLSGLAMQCKGHYQTWEQACACALCRLSSGGLLELWEEYCDPFSTLKITLESLETCQLTSAGFTAAWGDPASGPLLPTTDSLPASRENTRGTPPSMTTVCAAKLEQSLSQRSPSSQAARANSCTLFALGHTQCASGASVKRDDQVVSEPDRPTGKRDERAQPASQGA</sequence>
<proteinExistence type="predicted"/>
<dbReference type="RefSeq" id="XP_008077883.1">
    <property type="nucleotide sequence ID" value="XM_008079692.1"/>
</dbReference>
<feature type="region of interest" description="Disordered" evidence="1">
    <location>
        <begin position="152"/>
        <end position="176"/>
    </location>
</feature>
<feature type="compositionally biased region" description="Basic and acidic residues" evidence="1">
    <location>
        <begin position="219"/>
        <end position="240"/>
    </location>
</feature>
<accession>S3DSG1</accession>
<reference evidence="2 3" key="1">
    <citation type="journal article" date="2013" name="BMC Genomics">
        <title>Genomics-driven discovery of the pneumocandin biosynthetic gene cluster in the fungus Glarea lozoyensis.</title>
        <authorList>
            <person name="Chen L."/>
            <person name="Yue Q."/>
            <person name="Zhang X."/>
            <person name="Xiang M."/>
            <person name="Wang C."/>
            <person name="Li S."/>
            <person name="Che Y."/>
            <person name="Ortiz-Lopez F.J."/>
            <person name="Bills G.F."/>
            <person name="Liu X."/>
            <person name="An Z."/>
        </authorList>
    </citation>
    <scope>NUCLEOTIDE SEQUENCE [LARGE SCALE GENOMIC DNA]</scope>
    <source>
        <strain evidence="3">ATCC 20868 / MF5171</strain>
    </source>
</reference>
<keyword evidence="3" id="KW-1185">Reference proteome</keyword>
<dbReference type="Proteomes" id="UP000016922">
    <property type="component" value="Unassembled WGS sequence"/>
</dbReference>
<feature type="compositionally biased region" description="Basic and acidic residues" evidence="1">
    <location>
        <begin position="30"/>
        <end position="55"/>
    </location>
</feature>
<evidence type="ECO:0000313" key="3">
    <source>
        <dbReference type="Proteomes" id="UP000016922"/>
    </source>
</evidence>
<dbReference type="KEGG" id="glz:GLAREA_10591"/>